<dbReference type="InterPro" id="IPR000014">
    <property type="entry name" value="PAS"/>
</dbReference>
<name>A0A1V2IGN5_9ACTN</name>
<protein>
    <recommendedName>
        <fullName evidence="2">PAS domain-containing protein</fullName>
    </recommendedName>
</protein>
<feature type="region of interest" description="Disordered" evidence="1">
    <location>
        <begin position="335"/>
        <end position="407"/>
    </location>
</feature>
<dbReference type="InterPro" id="IPR013655">
    <property type="entry name" value="PAS_fold_3"/>
</dbReference>
<reference evidence="4" key="1">
    <citation type="submission" date="2016-10" db="EMBL/GenBank/DDBJ databases">
        <title>Frankia sp. NRRL B-16386 Genome sequencing.</title>
        <authorList>
            <person name="Ghodhbane-Gtari F."/>
            <person name="Swanson E."/>
            <person name="Gueddou A."/>
            <person name="Hezbri K."/>
            <person name="Ktari K."/>
            <person name="Nouioui I."/>
            <person name="Morris K."/>
            <person name="Simpson S."/>
            <person name="Abebe-Akele F."/>
            <person name="Thomas K."/>
            <person name="Gtari M."/>
            <person name="Tisa L.S."/>
        </authorList>
    </citation>
    <scope>NUCLEOTIDE SEQUENCE [LARGE SCALE GENOMIC DNA]</scope>
    <source>
        <strain evidence="4">NRRL B-16386</strain>
    </source>
</reference>
<dbReference type="Pfam" id="PF08447">
    <property type="entry name" value="PAS_3"/>
    <property type="match status" value="1"/>
</dbReference>
<dbReference type="Proteomes" id="UP000188929">
    <property type="component" value="Unassembled WGS sequence"/>
</dbReference>
<evidence type="ECO:0000259" key="2">
    <source>
        <dbReference type="PROSITE" id="PS50112"/>
    </source>
</evidence>
<dbReference type="EMBL" id="MOMC01000011">
    <property type="protein sequence ID" value="ONH32358.1"/>
    <property type="molecule type" value="Genomic_DNA"/>
</dbReference>
<dbReference type="CDD" id="cd00130">
    <property type="entry name" value="PAS"/>
    <property type="match status" value="1"/>
</dbReference>
<accession>A0A1V2IGN5</accession>
<feature type="region of interest" description="Disordered" evidence="1">
    <location>
        <begin position="127"/>
        <end position="311"/>
    </location>
</feature>
<dbReference type="AlphaFoldDB" id="A0A1V2IGN5"/>
<feature type="compositionally biased region" description="Low complexity" evidence="1">
    <location>
        <begin position="158"/>
        <end position="169"/>
    </location>
</feature>
<dbReference type="STRING" id="1834516.BL253_05585"/>
<dbReference type="Gene3D" id="3.30.450.20">
    <property type="entry name" value="PAS domain"/>
    <property type="match status" value="2"/>
</dbReference>
<organism evidence="3 4">
    <name type="scientific">Pseudofrankia asymbiotica</name>
    <dbReference type="NCBI Taxonomy" id="1834516"/>
    <lineage>
        <taxon>Bacteria</taxon>
        <taxon>Bacillati</taxon>
        <taxon>Actinomycetota</taxon>
        <taxon>Actinomycetes</taxon>
        <taxon>Frankiales</taxon>
        <taxon>Frankiaceae</taxon>
        <taxon>Pseudofrankia</taxon>
    </lineage>
</organism>
<dbReference type="PROSITE" id="PS50112">
    <property type="entry name" value="PAS"/>
    <property type="match status" value="1"/>
</dbReference>
<dbReference type="InterPro" id="IPR035965">
    <property type="entry name" value="PAS-like_dom_sf"/>
</dbReference>
<dbReference type="Pfam" id="PF08448">
    <property type="entry name" value="PAS_4"/>
    <property type="match status" value="1"/>
</dbReference>
<feature type="compositionally biased region" description="Acidic residues" evidence="1">
    <location>
        <begin position="238"/>
        <end position="252"/>
    </location>
</feature>
<feature type="compositionally biased region" description="Gly residues" evidence="1">
    <location>
        <begin position="170"/>
        <end position="180"/>
    </location>
</feature>
<keyword evidence="4" id="KW-1185">Reference proteome</keyword>
<feature type="compositionally biased region" description="Pro residues" evidence="1">
    <location>
        <begin position="146"/>
        <end position="157"/>
    </location>
</feature>
<evidence type="ECO:0000313" key="3">
    <source>
        <dbReference type="EMBL" id="ONH32358.1"/>
    </source>
</evidence>
<dbReference type="NCBIfam" id="TIGR00229">
    <property type="entry name" value="sensory_box"/>
    <property type="match status" value="1"/>
</dbReference>
<evidence type="ECO:0000256" key="1">
    <source>
        <dbReference type="SAM" id="MobiDB-lite"/>
    </source>
</evidence>
<feature type="domain" description="PAS" evidence="2">
    <location>
        <begin position="28"/>
        <end position="84"/>
    </location>
</feature>
<dbReference type="SUPFAM" id="SSF55785">
    <property type="entry name" value="PYP-like sensor domain (PAS domain)"/>
    <property type="match status" value="2"/>
</dbReference>
<sequence length="565" mass="60029">MDGAGGATDAGTTGWDLFRRMAMSCPLPVFATDAVGRHVFVNPRWCELTGVEPDEAMGWGWERAIHPHDLLAVTNQWGRARSGGDGLWVRLRLLRPDGLHRAAILQAVPTDGEAGAARFIGTLTPLPPLPSSLPTPGQRAGTESVPLPPPLEAPPGPASLASLDVPASGAGPGHQRGGGADSQAEDDGRLRGDDDQAAVQIPVPRPRTGQEPPLPATAGNGTPESACRDDLPSRESDDLPAWDGEDSGDDEAGSAWWDQALNLSGRDDPEPTDLFAAPGERGPGRSRHDHLAWDGNRRRAAAPDGGDSWPGIAETRVAAALGGEWRAAIALHGRATTGHDAQDQAPVTARQHAHDGRHHARAHAQPGGQGRGPIGGGDGERGYPGDHGSRQGGGRGPGMGDGGRGWPDRLPPAECGCLYGELTRAEAACRDRERWLTSLLAELPAAVLLADAHSQVVGVNQAYCDLFDLAEAPVDLVGTDCRLLLRPRTGLVDDPAGFADRLDTLLRRRRTLRRETVMFSDGRVFERSHLPLVSPDGYRGHLWLYVDVTDRRILDAEIEGLISEL</sequence>
<proteinExistence type="predicted"/>
<feature type="compositionally biased region" description="Gly residues" evidence="1">
    <location>
        <begin position="390"/>
        <end position="405"/>
    </location>
</feature>
<dbReference type="SMART" id="SM00091">
    <property type="entry name" value="PAS"/>
    <property type="match status" value="2"/>
</dbReference>
<gene>
    <name evidence="3" type="ORF">BL253_05585</name>
</gene>
<dbReference type="InterPro" id="IPR013656">
    <property type="entry name" value="PAS_4"/>
</dbReference>
<feature type="compositionally biased region" description="Gly residues" evidence="1">
    <location>
        <begin position="367"/>
        <end position="377"/>
    </location>
</feature>
<feature type="compositionally biased region" description="Basic and acidic residues" evidence="1">
    <location>
        <begin position="226"/>
        <end position="237"/>
    </location>
</feature>
<comment type="caution">
    <text evidence="3">The sequence shown here is derived from an EMBL/GenBank/DDBJ whole genome shotgun (WGS) entry which is preliminary data.</text>
</comment>
<feature type="compositionally biased region" description="Basic and acidic residues" evidence="1">
    <location>
        <begin position="378"/>
        <end position="389"/>
    </location>
</feature>
<evidence type="ECO:0000313" key="4">
    <source>
        <dbReference type="Proteomes" id="UP000188929"/>
    </source>
</evidence>
<dbReference type="OrthoDB" id="9760752at2"/>